<dbReference type="AlphaFoldDB" id="A0A4Y2H5L0"/>
<name>A0A4Y2H5L0_ARAVE</name>
<gene>
    <name evidence="1" type="ORF">AVEN_226861_1</name>
</gene>
<reference evidence="1 2" key="1">
    <citation type="journal article" date="2019" name="Sci. Rep.">
        <title>Orb-weaving spider Araneus ventricosus genome elucidates the spidroin gene catalogue.</title>
        <authorList>
            <person name="Kono N."/>
            <person name="Nakamura H."/>
            <person name="Ohtoshi R."/>
            <person name="Moran D.A.P."/>
            <person name="Shinohara A."/>
            <person name="Yoshida Y."/>
            <person name="Fujiwara M."/>
            <person name="Mori M."/>
            <person name="Tomita M."/>
            <person name="Arakawa K."/>
        </authorList>
    </citation>
    <scope>NUCLEOTIDE SEQUENCE [LARGE SCALE GENOMIC DNA]</scope>
</reference>
<evidence type="ECO:0000313" key="2">
    <source>
        <dbReference type="Proteomes" id="UP000499080"/>
    </source>
</evidence>
<sequence length="81" mass="9221">MGGSDKVLPELLQDVPIAIRNRMWFRHDGAPTYFSIDVRNYLNYLSAQSLLWSDGLSVVDQSFGHPDLPIYRASITFYGDI</sequence>
<keyword evidence="2" id="KW-1185">Reference proteome</keyword>
<dbReference type="Proteomes" id="UP000499080">
    <property type="component" value="Unassembled WGS sequence"/>
</dbReference>
<comment type="caution">
    <text evidence="1">The sequence shown here is derived from an EMBL/GenBank/DDBJ whole genome shotgun (WGS) entry which is preliminary data.</text>
</comment>
<proteinExistence type="predicted"/>
<accession>A0A4Y2H5L0</accession>
<dbReference type="EMBL" id="BGPR01001774">
    <property type="protein sequence ID" value="GBM61582.1"/>
    <property type="molecule type" value="Genomic_DNA"/>
</dbReference>
<protein>
    <submittedName>
        <fullName evidence="1">Uncharacterized protein</fullName>
    </submittedName>
</protein>
<organism evidence="1 2">
    <name type="scientific">Araneus ventricosus</name>
    <name type="common">Orbweaver spider</name>
    <name type="synonym">Epeira ventricosa</name>
    <dbReference type="NCBI Taxonomy" id="182803"/>
    <lineage>
        <taxon>Eukaryota</taxon>
        <taxon>Metazoa</taxon>
        <taxon>Ecdysozoa</taxon>
        <taxon>Arthropoda</taxon>
        <taxon>Chelicerata</taxon>
        <taxon>Arachnida</taxon>
        <taxon>Araneae</taxon>
        <taxon>Araneomorphae</taxon>
        <taxon>Entelegynae</taxon>
        <taxon>Araneoidea</taxon>
        <taxon>Araneidae</taxon>
        <taxon>Araneus</taxon>
    </lineage>
</organism>
<evidence type="ECO:0000313" key="1">
    <source>
        <dbReference type="EMBL" id="GBM61582.1"/>
    </source>
</evidence>
<dbReference type="OrthoDB" id="6436917at2759"/>